<evidence type="ECO:0000256" key="2">
    <source>
        <dbReference type="ARBA" id="ARBA00023002"/>
    </source>
</evidence>
<dbReference type="RefSeq" id="WP_189455160.1">
    <property type="nucleotide sequence ID" value="NZ_BMYD01000002.1"/>
</dbReference>
<dbReference type="SUPFAM" id="SSF51735">
    <property type="entry name" value="NAD(P)-binding Rossmann-fold domains"/>
    <property type="match status" value="1"/>
</dbReference>
<dbReference type="GO" id="GO:0016491">
    <property type="term" value="F:oxidoreductase activity"/>
    <property type="evidence" value="ECO:0007669"/>
    <property type="project" value="UniProtKB-KW"/>
</dbReference>
<dbReference type="AlphaFoldDB" id="A0A918W6S9"/>
<dbReference type="Gene3D" id="3.30.360.10">
    <property type="entry name" value="Dihydrodipicolinate Reductase, domain 2"/>
    <property type="match status" value="1"/>
</dbReference>
<evidence type="ECO:0000259" key="4">
    <source>
        <dbReference type="Pfam" id="PF02894"/>
    </source>
</evidence>
<dbReference type="InterPro" id="IPR036291">
    <property type="entry name" value="NAD(P)-bd_dom_sf"/>
</dbReference>
<dbReference type="InterPro" id="IPR051317">
    <property type="entry name" value="Gfo/Idh/MocA_oxidoreduct"/>
</dbReference>
<name>A0A918W6S9_9GAMM</name>
<accession>A0A918W6S9</accession>
<dbReference type="Gene3D" id="3.40.50.720">
    <property type="entry name" value="NAD(P)-binding Rossmann-like Domain"/>
    <property type="match status" value="1"/>
</dbReference>
<protein>
    <submittedName>
        <fullName evidence="5">Oxidoreductase</fullName>
    </submittedName>
</protein>
<gene>
    <name evidence="5" type="ORF">GCM10007067_15820</name>
</gene>
<organism evidence="5 6">
    <name type="scientific">Cognatilysobacter bugurensis</name>
    <dbReference type="NCBI Taxonomy" id="543356"/>
    <lineage>
        <taxon>Bacteria</taxon>
        <taxon>Pseudomonadati</taxon>
        <taxon>Pseudomonadota</taxon>
        <taxon>Gammaproteobacteria</taxon>
        <taxon>Lysobacterales</taxon>
        <taxon>Lysobacteraceae</taxon>
        <taxon>Cognatilysobacter</taxon>
    </lineage>
</organism>
<dbReference type="Proteomes" id="UP000646426">
    <property type="component" value="Unassembled WGS sequence"/>
</dbReference>
<reference evidence="5" key="2">
    <citation type="submission" date="2020-09" db="EMBL/GenBank/DDBJ databases">
        <authorList>
            <person name="Sun Q."/>
            <person name="Kim S."/>
        </authorList>
    </citation>
    <scope>NUCLEOTIDE SEQUENCE</scope>
    <source>
        <strain evidence="5">KCTC 23077</strain>
    </source>
</reference>
<keyword evidence="6" id="KW-1185">Reference proteome</keyword>
<dbReference type="PANTHER" id="PTHR43708">
    <property type="entry name" value="CONSERVED EXPRESSED OXIDOREDUCTASE (EUROFUNG)"/>
    <property type="match status" value="1"/>
</dbReference>
<feature type="domain" description="Gfo/Idh/MocA-like oxidoreductase N-terminal" evidence="3">
    <location>
        <begin position="7"/>
        <end position="124"/>
    </location>
</feature>
<evidence type="ECO:0000259" key="3">
    <source>
        <dbReference type="Pfam" id="PF01408"/>
    </source>
</evidence>
<evidence type="ECO:0000256" key="1">
    <source>
        <dbReference type="ARBA" id="ARBA00010928"/>
    </source>
</evidence>
<dbReference type="Pfam" id="PF02894">
    <property type="entry name" value="GFO_IDH_MocA_C"/>
    <property type="match status" value="1"/>
</dbReference>
<dbReference type="Pfam" id="PF01408">
    <property type="entry name" value="GFO_IDH_MocA"/>
    <property type="match status" value="1"/>
</dbReference>
<evidence type="ECO:0000313" key="5">
    <source>
        <dbReference type="EMBL" id="GHA79191.1"/>
    </source>
</evidence>
<keyword evidence="2" id="KW-0560">Oxidoreductase</keyword>
<comment type="caution">
    <text evidence="5">The sequence shown here is derived from an EMBL/GenBank/DDBJ whole genome shotgun (WGS) entry which is preliminary data.</text>
</comment>
<dbReference type="GO" id="GO:0000166">
    <property type="term" value="F:nucleotide binding"/>
    <property type="evidence" value="ECO:0007669"/>
    <property type="project" value="InterPro"/>
</dbReference>
<dbReference type="EMBL" id="BMYD01000002">
    <property type="protein sequence ID" value="GHA79191.1"/>
    <property type="molecule type" value="Genomic_DNA"/>
</dbReference>
<reference evidence="5" key="1">
    <citation type="journal article" date="2014" name="Int. J. Syst. Evol. Microbiol.">
        <title>Complete genome sequence of Corynebacterium casei LMG S-19264T (=DSM 44701T), isolated from a smear-ripened cheese.</title>
        <authorList>
            <consortium name="US DOE Joint Genome Institute (JGI-PGF)"/>
            <person name="Walter F."/>
            <person name="Albersmeier A."/>
            <person name="Kalinowski J."/>
            <person name="Ruckert C."/>
        </authorList>
    </citation>
    <scope>NUCLEOTIDE SEQUENCE</scope>
    <source>
        <strain evidence="5">KCTC 23077</strain>
    </source>
</reference>
<proteinExistence type="inferred from homology"/>
<dbReference type="PANTHER" id="PTHR43708:SF5">
    <property type="entry name" value="CONSERVED EXPRESSED OXIDOREDUCTASE (EUROFUNG)-RELATED"/>
    <property type="match status" value="1"/>
</dbReference>
<dbReference type="NCBIfam" id="NF008607">
    <property type="entry name" value="PRK11579.1"/>
    <property type="match status" value="1"/>
</dbReference>
<comment type="similarity">
    <text evidence="1">Belongs to the Gfo/Idh/MocA family.</text>
</comment>
<dbReference type="InterPro" id="IPR004104">
    <property type="entry name" value="Gfo/Idh/MocA-like_OxRdtase_C"/>
</dbReference>
<dbReference type="InterPro" id="IPR000683">
    <property type="entry name" value="Gfo/Idh/MocA-like_OxRdtase_N"/>
</dbReference>
<sequence length="357" mass="38923">MSQRKGIRVALIGYGFAGRTFHAPLIAAVPALSLTVVASSDATRVHADLPRVEVMADPMLAVQSDEVDLVVIATPNESHFALAQAALQAGKHVVVDKPMTPSLREARELVALATQCERMLAVFHNRRWDSDFLSIRDAIAAGRVGHVVHVEARWERFRPDVRERWRERPGPASGVWWDLGPHLVDQALQLLGRPDAVQADMAMQRDGTATDDWAHVVLSFGRVRAVLHAAMVAAAPGARFTVHGTRGSLVKAGADRQETQLIDGLRPGDEAWGIDPDELHWHRDDGSIETLPAARGDQSRFYAGVADALLRGAQPPVLPTQALEVMAVMEAARRSAEQGRVVPLDEVVDERLSNAAR</sequence>
<feature type="domain" description="Gfo/Idh/MocA-like oxidoreductase C-terminal" evidence="4">
    <location>
        <begin position="136"/>
        <end position="344"/>
    </location>
</feature>
<evidence type="ECO:0000313" key="6">
    <source>
        <dbReference type="Proteomes" id="UP000646426"/>
    </source>
</evidence>